<proteinExistence type="inferred from homology"/>
<feature type="signal peptide" evidence="4">
    <location>
        <begin position="1"/>
        <end position="26"/>
    </location>
</feature>
<dbReference type="KEGG" id="fwa:DCMF_26275"/>
<dbReference type="PANTHER" id="PTHR46847:SF1">
    <property type="entry name" value="D-ALLOSE-BINDING PERIPLASMIC PROTEIN-RELATED"/>
    <property type="match status" value="1"/>
</dbReference>
<evidence type="ECO:0000313" key="7">
    <source>
        <dbReference type="Proteomes" id="UP000323521"/>
    </source>
</evidence>
<evidence type="ECO:0000256" key="1">
    <source>
        <dbReference type="ARBA" id="ARBA00004196"/>
    </source>
</evidence>
<gene>
    <name evidence="6" type="ORF">DCMF_26275</name>
</gene>
<dbReference type="InterPro" id="IPR025997">
    <property type="entry name" value="SBP_2_dom"/>
</dbReference>
<dbReference type="EMBL" id="CP017634">
    <property type="protein sequence ID" value="ATW27794.1"/>
    <property type="molecule type" value="Genomic_DNA"/>
</dbReference>
<evidence type="ECO:0000313" key="6">
    <source>
        <dbReference type="EMBL" id="ATW27794.1"/>
    </source>
</evidence>
<accession>A0A3G1KZI6</accession>
<dbReference type="AlphaFoldDB" id="A0A3G1KZI6"/>
<dbReference type="PANTHER" id="PTHR46847">
    <property type="entry name" value="D-ALLOSE-BINDING PERIPLASMIC PROTEIN-RELATED"/>
    <property type="match status" value="1"/>
</dbReference>
<evidence type="ECO:0000256" key="3">
    <source>
        <dbReference type="ARBA" id="ARBA00022729"/>
    </source>
</evidence>
<dbReference type="CDD" id="cd06320">
    <property type="entry name" value="PBP1_allose_binding"/>
    <property type="match status" value="1"/>
</dbReference>
<dbReference type="SUPFAM" id="SSF53822">
    <property type="entry name" value="Periplasmic binding protein-like I"/>
    <property type="match status" value="1"/>
</dbReference>
<dbReference type="Pfam" id="PF13407">
    <property type="entry name" value="Peripla_BP_4"/>
    <property type="match status" value="1"/>
</dbReference>
<sequence>MKKVRLFFGMLFVCLFVLGAAGCGQPAENQEEDNSTQETSAPEAQPTNAAFLDAQAKLEAALAPLPKKDTQAKLAALEITLANPFWVTMKEGYEAAAKEYGVTIDVMAAPKENDVNSQLETLKTIVNKDYDAIALSAITPFNLVPGAAEATKKGIPVIAVGTSIDAAEAEKAGAKVAAFVTSDFEEQGKMGAQFIMDKIGSGKVAIIEGLPGAAQGEARKSGAQKAFESNANIEIVSVSAGNWDRQTAYDITSNLIQANPDLKGIFCANDVMALAAVEALKAAGKKDQVAVVGVDFIDEAKASITKGELDASVAMSPYLFGKGGVILALKVLEGQEIPEDIFWTPLGLITKENVNTFEGWK</sequence>
<name>A0A3G1KZI6_FORW1</name>
<comment type="subcellular location">
    <subcellularLocation>
        <location evidence="1">Cell envelope</location>
    </subcellularLocation>
</comment>
<dbReference type="OrthoDB" id="9769193at2"/>
<dbReference type="GO" id="GO:0030313">
    <property type="term" value="C:cell envelope"/>
    <property type="evidence" value="ECO:0007669"/>
    <property type="project" value="UniProtKB-SubCell"/>
</dbReference>
<comment type="similarity">
    <text evidence="2">Belongs to the bacterial solute-binding protein 2 family.</text>
</comment>
<feature type="domain" description="Periplasmic binding protein" evidence="5">
    <location>
        <begin position="81"/>
        <end position="336"/>
    </location>
</feature>
<evidence type="ECO:0000256" key="2">
    <source>
        <dbReference type="ARBA" id="ARBA00007639"/>
    </source>
</evidence>
<feature type="chain" id="PRO_5039562578" description="Periplasmic binding protein domain-containing protein" evidence="4">
    <location>
        <begin position="27"/>
        <end position="361"/>
    </location>
</feature>
<evidence type="ECO:0000259" key="5">
    <source>
        <dbReference type="Pfam" id="PF13407"/>
    </source>
</evidence>
<dbReference type="Gene3D" id="3.40.50.2300">
    <property type="match status" value="2"/>
</dbReference>
<dbReference type="PROSITE" id="PS51257">
    <property type="entry name" value="PROKAR_LIPOPROTEIN"/>
    <property type="match status" value="1"/>
</dbReference>
<evidence type="ECO:0000256" key="4">
    <source>
        <dbReference type="SAM" id="SignalP"/>
    </source>
</evidence>
<organism evidence="6 7">
    <name type="scientific">Formimonas warabiya</name>
    <dbReference type="NCBI Taxonomy" id="1761012"/>
    <lineage>
        <taxon>Bacteria</taxon>
        <taxon>Bacillati</taxon>
        <taxon>Bacillota</taxon>
        <taxon>Clostridia</taxon>
        <taxon>Eubacteriales</taxon>
        <taxon>Peptococcaceae</taxon>
        <taxon>Candidatus Formimonas</taxon>
    </lineage>
</organism>
<dbReference type="InterPro" id="IPR028082">
    <property type="entry name" value="Peripla_BP_I"/>
</dbReference>
<dbReference type="GO" id="GO:0030246">
    <property type="term" value="F:carbohydrate binding"/>
    <property type="evidence" value="ECO:0007669"/>
    <property type="project" value="UniProtKB-ARBA"/>
</dbReference>
<keyword evidence="3 4" id="KW-0732">Signal</keyword>
<reference evidence="6 7" key="1">
    <citation type="submission" date="2016-10" db="EMBL/GenBank/DDBJ databases">
        <title>Complete Genome Sequence of Peptococcaceae strain DCMF.</title>
        <authorList>
            <person name="Edwards R.J."/>
            <person name="Holland S.I."/>
            <person name="Deshpande N.P."/>
            <person name="Wong Y.K."/>
            <person name="Ertan H."/>
            <person name="Manefield M."/>
            <person name="Russell T.L."/>
            <person name="Lee M.J."/>
        </authorList>
    </citation>
    <scope>NUCLEOTIDE SEQUENCE [LARGE SCALE GENOMIC DNA]</scope>
    <source>
        <strain evidence="6 7">DCMF</strain>
    </source>
</reference>
<protein>
    <recommendedName>
        <fullName evidence="5">Periplasmic binding protein domain-containing protein</fullName>
    </recommendedName>
</protein>
<keyword evidence="7" id="KW-1185">Reference proteome</keyword>
<dbReference type="Proteomes" id="UP000323521">
    <property type="component" value="Chromosome"/>
</dbReference>
<dbReference type="RefSeq" id="WP_148137176.1">
    <property type="nucleotide sequence ID" value="NZ_CP017634.1"/>
</dbReference>